<dbReference type="OMA" id="QQKRGNR"/>
<dbReference type="eggNOG" id="ENOG502TD7G">
    <property type="taxonomic scope" value="Eukaryota"/>
</dbReference>
<reference evidence="3" key="1">
    <citation type="journal article" date="2011" name="Nat. Commun.">
        <title>Effector diversification within compartments of the Leptosphaeria maculans genome affected by Repeat-Induced Point mutations.</title>
        <authorList>
            <person name="Rouxel T."/>
            <person name="Grandaubert J."/>
            <person name="Hane J.K."/>
            <person name="Hoede C."/>
            <person name="van de Wouw A.P."/>
            <person name="Couloux A."/>
            <person name="Dominguez V."/>
            <person name="Anthouard V."/>
            <person name="Bally P."/>
            <person name="Bourras S."/>
            <person name="Cozijnsen A.J."/>
            <person name="Ciuffetti L.M."/>
            <person name="Degrave A."/>
            <person name="Dilmaghani A."/>
            <person name="Duret L."/>
            <person name="Fudal I."/>
            <person name="Goodwin S.B."/>
            <person name="Gout L."/>
            <person name="Glaser N."/>
            <person name="Linglin J."/>
            <person name="Kema G.H.J."/>
            <person name="Lapalu N."/>
            <person name="Lawrence C.B."/>
            <person name="May K."/>
            <person name="Meyer M."/>
            <person name="Ollivier B."/>
            <person name="Poulain J."/>
            <person name="Schoch C.L."/>
            <person name="Simon A."/>
            <person name="Spatafora J.W."/>
            <person name="Stachowiak A."/>
            <person name="Turgeon B.G."/>
            <person name="Tyler B.M."/>
            <person name="Vincent D."/>
            <person name="Weissenbach J."/>
            <person name="Amselem J."/>
            <person name="Quesneville H."/>
            <person name="Oliver R.P."/>
            <person name="Wincker P."/>
            <person name="Balesdent M.-H."/>
            <person name="Howlett B.J."/>
        </authorList>
    </citation>
    <scope>NUCLEOTIDE SEQUENCE [LARGE SCALE GENOMIC DNA]</scope>
    <source>
        <strain evidence="3">JN3 / isolate v23.1.3 / race Av1-4-5-6-7-8</strain>
    </source>
</reference>
<organism evidence="2 3">
    <name type="scientific">Leptosphaeria maculans (strain JN3 / isolate v23.1.3 / race Av1-4-5-6-7-8)</name>
    <name type="common">Blackleg fungus</name>
    <name type="synonym">Phoma lingam</name>
    <dbReference type="NCBI Taxonomy" id="985895"/>
    <lineage>
        <taxon>Eukaryota</taxon>
        <taxon>Fungi</taxon>
        <taxon>Dikarya</taxon>
        <taxon>Ascomycota</taxon>
        <taxon>Pezizomycotina</taxon>
        <taxon>Dothideomycetes</taxon>
        <taxon>Pleosporomycetidae</taxon>
        <taxon>Pleosporales</taxon>
        <taxon>Pleosporineae</taxon>
        <taxon>Leptosphaeriaceae</taxon>
        <taxon>Plenodomus</taxon>
        <taxon>Plenodomus lingam/Leptosphaeria maculans species complex</taxon>
    </lineage>
</organism>
<dbReference type="AlphaFoldDB" id="E5AE10"/>
<accession>E5AE10</accession>
<feature type="compositionally biased region" description="Polar residues" evidence="1">
    <location>
        <begin position="141"/>
        <end position="157"/>
    </location>
</feature>
<name>E5AE10_LEPMJ</name>
<dbReference type="HOGENOM" id="CLU_1354388_0_0_1"/>
<feature type="compositionally biased region" description="Basic and acidic residues" evidence="1">
    <location>
        <begin position="126"/>
        <end position="136"/>
    </location>
</feature>
<dbReference type="EMBL" id="FP929139">
    <property type="protein sequence ID" value="CBY01449.1"/>
    <property type="molecule type" value="Genomic_DNA"/>
</dbReference>
<sequence>MAIESALQRADQYIQKQMHKFEQQRRGRTSQSRVYAGYGQLPPQESHVFICPSSQVYDSLAGPPHTPPEGPIASPCWRQEFDTRNQRGYYTDFSTGLSQRESPYSQPFQIPHRSQTFVDHPSCNKPAEHRDHDRWPRQRGRSFSQPQTPISSASGQMYLSVAKPERNASSQSPNRRLSGSVPPGAHLDMRTGQLVSHMFPPDQDPNSLEHEVGKVWYRGDAA</sequence>
<feature type="region of interest" description="Disordered" evidence="1">
    <location>
        <begin position="115"/>
        <end position="222"/>
    </location>
</feature>
<evidence type="ECO:0000256" key="1">
    <source>
        <dbReference type="SAM" id="MobiDB-lite"/>
    </source>
</evidence>
<dbReference type="GeneID" id="13290613"/>
<evidence type="ECO:0000313" key="2">
    <source>
        <dbReference type="EMBL" id="CBY01449.1"/>
    </source>
</evidence>
<dbReference type="VEuPathDB" id="FungiDB:LEMA_P002360.1"/>
<proteinExistence type="predicted"/>
<gene>
    <name evidence="2" type="ORF">LEMA_P002360.1</name>
</gene>
<dbReference type="OrthoDB" id="2444812at2759"/>
<dbReference type="RefSeq" id="XP_003844928.1">
    <property type="nucleotide sequence ID" value="XM_003844880.1"/>
</dbReference>
<dbReference type="InParanoid" id="E5AE10"/>
<keyword evidence="3" id="KW-1185">Reference proteome</keyword>
<dbReference type="Proteomes" id="UP000002668">
    <property type="component" value="Genome"/>
</dbReference>
<evidence type="ECO:0000313" key="3">
    <source>
        <dbReference type="Proteomes" id="UP000002668"/>
    </source>
</evidence>
<feature type="compositionally biased region" description="Polar residues" evidence="1">
    <location>
        <begin position="167"/>
        <end position="177"/>
    </location>
</feature>
<protein>
    <submittedName>
        <fullName evidence="2">Uncharacterized protein</fullName>
    </submittedName>
</protein>